<dbReference type="EMBL" id="CR626927">
    <property type="protein sequence ID" value="CAH10036.1"/>
    <property type="molecule type" value="Genomic_DNA"/>
</dbReference>
<dbReference type="eggNOG" id="ENOG5030M40">
    <property type="taxonomic scope" value="Bacteria"/>
</dbReference>
<dbReference type="KEGG" id="bfs:BF9343_4255"/>
<dbReference type="AlphaFoldDB" id="Q5L7B6"/>
<reference evidence="1 2" key="1">
    <citation type="journal article" date="2005" name="Science">
        <title>Extensive DNA inversions in the B. fragilis genome control variable gene expression.</title>
        <authorList>
            <person name="Cerdeno-Tarraga A.M."/>
            <person name="Patrick S."/>
            <person name="Crosmann L."/>
            <person name="Blakely G."/>
            <person name="Abratt V."/>
            <person name="Lennard N."/>
            <person name="Duerden B."/>
            <person name="Poxton I."/>
            <person name="Harris B."/>
            <person name="Quail M.A."/>
            <person name="Barron A."/>
            <person name="Clarck L."/>
            <person name="Corton C."/>
            <person name="Doggett J."/>
            <person name="Holden M.T.G."/>
            <person name="Larke N."/>
            <person name="Line A."/>
            <person name="Lord A."/>
            <person name="Norbertczak H."/>
            <person name="Ormond D."/>
            <person name="Price C."/>
            <person name="Rabbinowitsch E."/>
            <person name="Woodward J."/>
            <person name="Barrel B.G."/>
            <person name="Parkhill J."/>
        </authorList>
    </citation>
    <scope>NUCLEOTIDE SEQUENCE [LARGE SCALE GENOMIC DNA]</scope>
    <source>
        <strain evidence="2">ATCC 25285 / DSM 2151 / CCUG 4856 / JCM 11019 / LMG 10263 / NCTC 9343 / Onslow / VPI 2553 / EN-2</strain>
    </source>
</reference>
<name>Q5L7B6_BACFN</name>
<gene>
    <name evidence="1" type="ORF">BF9343_4255</name>
</gene>
<organism evidence="1 2">
    <name type="scientific">Bacteroides fragilis (strain ATCC 25285 / DSM 2151 / CCUG 4856 / JCM 11019 / LMG 10263 / NCTC 9343 / Onslow / VPI 2553 / EN-2)</name>
    <dbReference type="NCBI Taxonomy" id="272559"/>
    <lineage>
        <taxon>Bacteria</taxon>
        <taxon>Pseudomonadati</taxon>
        <taxon>Bacteroidota</taxon>
        <taxon>Bacteroidia</taxon>
        <taxon>Bacteroidales</taxon>
        <taxon>Bacteroidaceae</taxon>
        <taxon>Bacteroides</taxon>
    </lineage>
</organism>
<evidence type="ECO:0000313" key="1">
    <source>
        <dbReference type="EMBL" id="CAH10036.1"/>
    </source>
</evidence>
<protein>
    <submittedName>
        <fullName evidence="1">Uncharacterized protein</fullName>
    </submittedName>
</protein>
<keyword evidence="2" id="KW-1185">Reference proteome</keyword>
<dbReference type="HOGENOM" id="CLU_1933789_0_0_10"/>
<proteinExistence type="predicted"/>
<dbReference type="Proteomes" id="UP000006731">
    <property type="component" value="Chromosome"/>
</dbReference>
<accession>Q5L7B6</accession>
<dbReference type="PaxDb" id="272559-BF9343_4255"/>
<sequence length="130" mass="15122">MLFSQEVVPLQCVFHSIRFKVNKGWSKALLLFLCPYPNILPTGRSMNHNSLRSTPNIEFQSFQHLTNHIIFLKRVIKHTNLLGLFAIFAESRTFATVFFIVLDLRLTKVGARRCSFFYARTYLSPSIRLL</sequence>
<evidence type="ECO:0000313" key="2">
    <source>
        <dbReference type="Proteomes" id="UP000006731"/>
    </source>
</evidence>